<dbReference type="Gene3D" id="2.130.10.10">
    <property type="entry name" value="YVTN repeat-like/Quinoprotein amine dehydrogenase"/>
    <property type="match status" value="1"/>
</dbReference>
<dbReference type="InterPro" id="IPR015943">
    <property type="entry name" value="WD40/YVTN_repeat-like_dom_sf"/>
</dbReference>
<dbReference type="AlphaFoldDB" id="A0AAN6DII3"/>
<gene>
    <name evidence="2" type="ORF">KL928_000264</name>
</gene>
<dbReference type="GeneID" id="66124315"/>
<reference evidence="2" key="1">
    <citation type="journal article" date="2021" name="G3 (Bethesda)">
        <title>Genomic diversity, chromosomal rearrangements, and interspecies hybridization in the ogataea polymorpha species complex.</title>
        <authorList>
            <person name="Hanson S.J."/>
            <person name="Cinneide E.O."/>
            <person name="Salzberg L.I."/>
            <person name="Wolfe K.H."/>
            <person name="McGowan J."/>
            <person name="Fitzpatrick D.A."/>
            <person name="Matlin K."/>
        </authorList>
    </citation>
    <scope>NUCLEOTIDE SEQUENCE</scope>
    <source>
        <strain evidence="2">61-244</strain>
    </source>
</reference>
<feature type="compositionally biased region" description="Polar residues" evidence="1">
    <location>
        <begin position="188"/>
        <end position="208"/>
    </location>
</feature>
<evidence type="ECO:0000313" key="2">
    <source>
        <dbReference type="EMBL" id="KAG7821789.1"/>
    </source>
</evidence>
<dbReference type="Proteomes" id="UP001196530">
    <property type="component" value="Unassembled WGS sequence"/>
</dbReference>
<dbReference type="InterPro" id="IPR036322">
    <property type="entry name" value="WD40_repeat_dom_sf"/>
</dbReference>
<evidence type="ECO:0000313" key="3">
    <source>
        <dbReference type="Proteomes" id="UP001196530"/>
    </source>
</evidence>
<dbReference type="RefSeq" id="XP_043062159.1">
    <property type="nucleotide sequence ID" value="XM_043203138.1"/>
</dbReference>
<comment type="caution">
    <text evidence="2">The sequence shown here is derived from an EMBL/GenBank/DDBJ whole genome shotgun (WGS) entry which is preliminary data.</text>
</comment>
<evidence type="ECO:0000256" key="1">
    <source>
        <dbReference type="SAM" id="MobiDB-lite"/>
    </source>
</evidence>
<protein>
    <recommendedName>
        <fullName evidence="4">SPS-sensor component PTR3</fullName>
    </recommendedName>
</protein>
<proteinExistence type="predicted"/>
<organism evidence="2 3">
    <name type="scientific">Pichia angusta</name>
    <name type="common">Yeast</name>
    <name type="synonym">Hansenula polymorpha</name>
    <dbReference type="NCBI Taxonomy" id="870730"/>
    <lineage>
        <taxon>Eukaryota</taxon>
        <taxon>Fungi</taxon>
        <taxon>Dikarya</taxon>
        <taxon>Ascomycota</taxon>
        <taxon>Saccharomycotina</taxon>
        <taxon>Pichiomycetes</taxon>
        <taxon>Pichiales</taxon>
        <taxon>Pichiaceae</taxon>
        <taxon>Ogataea</taxon>
    </lineage>
</organism>
<dbReference type="EMBL" id="JAHLUX010000001">
    <property type="protein sequence ID" value="KAG7821789.1"/>
    <property type="molecule type" value="Genomic_DNA"/>
</dbReference>
<sequence>MHNMKKASVESILDDIEQLLKIPCFIDNSKSLPQIISALCNDPIILSCGCLISEKLEDELIGERPSFGCPICGNPESIKLQQCAPLKSVADYVSRFRSDTDYGVQINEEVNADFDNNDNETRKTLLSAFNEVLGEIEKPLIRHSFQQLDDQTKAIKDSSSISLINRDRIKDHSHLALQTQDMRTVTIPSRQSQNNRTLTQTSNSSKPSSGFVGDKEDHTNENFKDVNKELLYARNFPLYRKLYQHHTHHSNFPFKTKLFINTDFSPHLDKLVLLSEKKWEVYHLSVNHPERPPLLLCCGNINGDYGETFSTLKKVNANEILMNSNFGGSVKDSQESLTNWEHLFCKITEDILIISGTRGFVRFFDLKYKGRPLYTYQCRFPVRCIDVSSDGRYASLGVTGKDKFTGFEQAFIILLKLELLEPKSHISSSVEGERVYAAGNLDDNLGSFYSDKSAGLRTLQIQYYPFTLPYRDPVSILKFSPNCEYLTVATALESRFMIISIRDPTRPVMVMKSQRKLDTSLESEGITDLSFFPDNRLMTLTSVSYNSVPIIIDTKITSISGPEGIAHPKLLAKVEEVGNTIHKCCVSPRGDSVAYLDRSGAVYVMSTSRIDDNDNKRLVVVTDVSNSYQVKEAASLRFDKDGYKLYILDRKGLLTVSDFTAGTMEDPSITRCKIII</sequence>
<name>A0AAN6DII3_PICAN</name>
<evidence type="ECO:0008006" key="4">
    <source>
        <dbReference type="Google" id="ProtNLM"/>
    </source>
</evidence>
<feature type="region of interest" description="Disordered" evidence="1">
    <location>
        <begin position="188"/>
        <end position="219"/>
    </location>
</feature>
<dbReference type="SUPFAM" id="SSF50978">
    <property type="entry name" value="WD40 repeat-like"/>
    <property type="match status" value="1"/>
</dbReference>
<accession>A0AAN6DII3</accession>